<evidence type="ECO:0000313" key="9">
    <source>
        <dbReference type="EMBL" id="VAW40190.1"/>
    </source>
</evidence>
<dbReference type="Pfam" id="PF00152">
    <property type="entry name" value="tRNA-synt_2"/>
    <property type="match status" value="1"/>
</dbReference>
<reference evidence="9" key="1">
    <citation type="submission" date="2018-06" db="EMBL/GenBank/DDBJ databases">
        <authorList>
            <person name="Zhirakovskaya E."/>
        </authorList>
    </citation>
    <scope>NUCLEOTIDE SEQUENCE</scope>
</reference>
<evidence type="ECO:0000256" key="6">
    <source>
        <dbReference type="ARBA" id="ARBA00022917"/>
    </source>
</evidence>
<dbReference type="GO" id="GO:0006421">
    <property type="term" value="P:asparaginyl-tRNA aminoacylation"/>
    <property type="evidence" value="ECO:0007669"/>
    <property type="project" value="InterPro"/>
</dbReference>
<keyword evidence="6" id="KW-0648">Protein biosynthesis</keyword>
<organism evidence="9">
    <name type="scientific">hydrothermal vent metagenome</name>
    <dbReference type="NCBI Taxonomy" id="652676"/>
    <lineage>
        <taxon>unclassified sequences</taxon>
        <taxon>metagenomes</taxon>
        <taxon>ecological metagenomes</taxon>
    </lineage>
</organism>
<dbReference type="NCBIfam" id="NF003037">
    <property type="entry name" value="PRK03932.1"/>
    <property type="match status" value="1"/>
</dbReference>
<proteinExistence type="inferred from homology"/>
<dbReference type="PROSITE" id="PS50862">
    <property type="entry name" value="AA_TRNA_LIGASE_II"/>
    <property type="match status" value="1"/>
</dbReference>
<feature type="domain" description="Aminoacyl-transfer RNA synthetases class-II family profile" evidence="8">
    <location>
        <begin position="156"/>
        <end position="475"/>
    </location>
</feature>
<evidence type="ECO:0000256" key="7">
    <source>
        <dbReference type="ARBA" id="ARBA00023146"/>
    </source>
</evidence>
<keyword evidence="5" id="KW-0067">ATP-binding</keyword>
<dbReference type="InterPro" id="IPR004364">
    <property type="entry name" value="Aa-tRNA-synt_II"/>
</dbReference>
<dbReference type="NCBIfam" id="TIGR00457">
    <property type="entry name" value="asnS"/>
    <property type="match status" value="1"/>
</dbReference>
<evidence type="ECO:0000256" key="3">
    <source>
        <dbReference type="ARBA" id="ARBA00022598"/>
    </source>
</evidence>
<dbReference type="PRINTS" id="PR01042">
    <property type="entry name" value="TRNASYNTHASP"/>
</dbReference>
<name>A0A3B0VHP1_9ZZZZ</name>
<dbReference type="PANTHER" id="PTHR22594:SF34">
    <property type="entry name" value="ASPARAGINE--TRNA LIGASE, MITOCHONDRIAL-RELATED"/>
    <property type="match status" value="1"/>
</dbReference>
<dbReference type="InterPro" id="IPR004365">
    <property type="entry name" value="NA-bd_OB_tRNA"/>
</dbReference>
<accession>A0A3B0VHP1</accession>
<sequence length="483" mass="54741">MSDKKDNIKQEKTMTDIAVNISIKQALTGKIAFGTTVTVKGWVRNRRDSKAGFSFIIMHDGSCFDGIQVIADNTLPNYADEIKHLTTGCSAIITGKLVKSGGKGQACEIQATSVEVTGMVENPETYPVQPKRHSMEFLREVAHLRPRTNTFSAMTRVRNTLAQAVHRYFHNNDFNWISTPIITASDCEGAGDMFRVTALDLANVPMTDKGTVDYSKDFFNKETYLTVSGQLNAETHALALSKVYTFGPTFRAENSNTTRHLAEFWMIEPEVAFNDLNDNADLAEDFLKYLFNAVLAENMDDMTFFDKFVQKGVINRLKDFQTDSFARVDYTDAIDILLKSGKKFEFKVQWGVDLQTEHERFLTEQYFKKPTVIMNYPKSIKPFYMHCNDDDKTVAAMDVLVPGIGELIGGSQREARLDVLLERMQQHDLDLEEYKWYTDLRRYGTVPHAGFGLGFERLVSYVTGINNIRDVIAFPRTPGNARF</sequence>
<evidence type="ECO:0000256" key="1">
    <source>
        <dbReference type="ARBA" id="ARBA00008226"/>
    </source>
</evidence>
<dbReference type="EMBL" id="UOEW01000259">
    <property type="protein sequence ID" value="VAW40190.1"/>
    <property type="molecule type" value="Genomic_DNA"/>
</dbReference>
<dbReference type="InterPro" id="IPR012340">
    <property type="entry name" value="NA-bd_OB-fold"/>
</dbReference>
<evidence type="ECO:0000256" key="5">
    <source>
        <dbReference type="ARBA" id="ARBA00022840"/>
    </source>
</evidence>
<dbReference type="InterPro" id="IPR045864">
    <property type="entry name" value="aa-tRNA-synth_II/BPL/LPL"/>
</dbReference>
<dbReference type="HAMAP" id="MF_00534">
    <property type="entry name" value="Asn_tRNA_synth"/>
    <property type="match status" value="1"/>
</dbReference>
<comment type="similarity">
    <text evidence="1">Belongs to the class-II aminoacyl-tRNA synthetase family.</text>
</comment>
<dbReference type="Gene3D" id="2.40.50.140">
    <property type="entry name" value="Nucleic acid-binding proteins"/>
    <property type="match status" value="1"/>
</dbReference>
<dbReference type="CDD" id="cd04318">
    <property type="entry name" value="EcAsnRS_like_N"/>
    <property type="match status" value="1"/>
</dbReference>
<dbReference type="AlphaFoldDB" id="A0A3B0VHP1"/>
<keyword evidence="4" id="KW-0547">Nucleotide-binding</keyword>
<dbReference type="FunFam" id="3.30.930.10:FF:000016">
    <property type="entry name" value="Asparagine--tRNA ligase"/>
    <property type="match status" value="1"/>
</dbReference>
<dbReference type="InterPro" id="IPR002312">
    <property type="entry name" value="Asp/Asn-tRNA-synth_IIb"/>
</dbReference>
<dbReference type="Gene3D" id="3.30.930.10">
    <property type="entry name" value="Bira Bifunctional Protein, Domain 2"/>
    <property type="match status" value="1"/>
</dbReference>
<keyword evidence="7 9" id="KW-0030">Aminoacyl-tRNA synthetase</keyword>
<dbReference type="GO" id="GO:0003676">
    <property type="term" value="F:nucleic acid binding"/>
    <property type="evidence" value="ECO:0007669"/>
    <property type="project" value="InterPro"/>
</dbReference>
<dbReference type="SUPFAM" id="SSF55681">
    <property type="entry name" value="Class II aaRS and biotin synthetases"/>
    <property type="match status" value="1"/>
</dbReference>
<gene>
    <name evidence="9" type="ORF">MNBD_GAMMA01-2138</name>
</gene>
<protein>
    <recommendedName>
        <fullName evidence="2">asparagine--tRNA ligase</fullName>
        <ecNumber evidence="2">6.1.1.22</ecNumber>
    </recommendedName>
</protein>
<dbReference type="SUPFAM" id="SSF50249">
    <property type="entry name" value="Nucleic acid-binding proteins"/>
    <property type="match status" value="1"/>
</dbReference>
<evidence type="ECO:0000259" key="8">
    <source>
        <dbReference type="PROSITE" id="PS50862"/>
    </source>
</evidence>
<dbReference type="InterPro" id="IPR004522">
    <property type="entry name" value="Asn-tRNA-ligase"/>
</dbReference>
<dbReference type="EC" id="6.1.1.22" evidence="2"/>
<dbReference type="GO" id="GO:0005524">
    <property type="term" value="F:ATP binding"/>
    <property type="evidence" value="ECO:0007669"/>
    <property type="project" value="UniProtKB-KW"/>
</dbReference>
<evidence type="ECO:0000256" key="2">
    <source>
        <dbReference type="ARBA" id="ARBA00012816"/>
    </source>
</evidence>
<dbReference type="CDD" id="cd00776">
    <property type="entry name" value="AsxRS_core"/>
    <property type="match status" value="1"/>
</dbReference>
<dbReference type="PANTHER" id="PTHR22594">
    <property type="entry name" value="ASPARTYL/LYSYL-TRNA SYNTHETASE"/>
    <property type="match status" value="1"/>
</dbReference>
<dbReference type="Pfam" id="PF01336">
    <property type="entry name" value="tRNA_anti-codon"/>
    <property type="match status" value="1"/>
</dbReference>
<dbReference type="InterPro" id="IPR006195">
    <property type="entry name" value="aa-tRNA-synth_II"/>
</dbReference>
<evidence type="ECO:0000256" key="4">
    <source>
        <dbReference type="ARBA" id="ARBA00022741"/>
    </source>
</evidence>
<keyword evidence="3 9" id="KW-0436">Ligase</keyword>
<dbReference type="GO" id="GO:0004816">
    <property type="term" value="F:asparagine-tRNA ligase activity"/>
    <property type="evidence" value="ECO:0007669"/>
    <property type="project" value="UniProtKB-EC"/>
</dbReference>